<comment type="caution">
    <text evidence="1">The sequence shown here is derived from an EMBL/GenBank/DDBJ whole genome shotgun (WGS) entry which is preliminary data.</text>
</comment>
<keyword evidence="2" id="KW-1185">Reference proteome</keyword>
<protein>
    <submittedName>
        <fullName evidence="1">Uncharacterized protein</fullName>
    </submittedName>
</protein>
<feature type="non-terminal residue" evidence="1">
    <location>
        <position position="1"/>
    </location>
</feature>
<gene>
    <name evidence="1" type="ORF">Taro_001327</name>
</gene>
<sequence length="87" mass="9419">LGQFTPSPPTIAGLSVSAPPGFLASASTVPEAKDAISLQEGGGSFYDGTLREVWINGYIINLYVSIIKEVYLVHKFIVTSYIITWIK</sequence>
<proteinExistence type="predicted"/>
<reference evidence="1" key="1">
    <citation type="submission" date="2017-07" db="EMBL/GenBank/DDBJ databases">
        <title>Taro Niue Genome Assembly and Annotation.</title>
        <authorList>
            <person name="Atibalentja N."/>
            <person name="Keating K."/>
            <person name="Fields C.J."/>
        </authorList>
    </citation>
    <scope>NUCLEOTIDE SEQUENCE</scope>
    <source>
        <strain evidence="1">Niue_2</strain>
        <tissue evidence="1">Leaf</tissue>
    </source>
</reference>
<evidence type="ECO:0000313" key="1">
    <source>
        <dbReference type="EMBL" id="MQL69006.1"/>
    </source>
</evidence>
<name>A0A843TFH7_COLES</name>
<dbReference type="AlphaFoldDB" id="A0A843TFH7"/>
<organism evidence="1 2">
    <name type="scientific">Colocasia esculenta</name>
    <name type="common">Wild taro</name>
    <name type="synonym">Arum esculentum</name>
    <dbReference type="NCBI Taxonomy" id="4460"/>
    <lineage>
        <taxon>Eukaryota</taxon>
        <taxon>Viridiplantae</taxon>
        <taxon>Streptophyta</taxon>
        <taxon>Embryophyta</taxon>
        <taxon>Tracheophyta</taxon>
        <taxon>Spermatophyta</taxon>
        <taxon>Magnoliopsida</taxon>
        <taxon>Liliopsida</taxon>
        <taxon>Araceae</taxon>
        <taxon>Aroideae</taxon>
        <taxon>Colocasieae</taxon>
        <taxon>Colocasia</taxon>
    </lineage>
</organism>
<accession>A0A843TFH7</accession>
<dbReference type="EMBL" id="NMUH01000027">
    <property type="protein sequence ID" value="MQL69006.1"/>
    <property type="molecule type" value="Genomic_DNA"/>
</dbReference>
<evidence type="ECO:0000313" key="2">
    <source>
        <dbReference type="Proteomes" id="UP000652761"/>
    </source>
</evidence>
<dbReference type="Proteomes" id="UP000652761">
    <property type="component" value="Unassembled WGS sequence"/>
</dbReference>